<comment type="caution">
    <text evidence="12">The sequence shown here is derived from an EMBL/GenBank/DDBJ whole genome shotgun (WGS) entry which is preliminary data.</text>
</comment>
<dbReference type="PROSITE" id="PS00603">
    <property type="entry name" value="TK_CELLULAR_TYPE"/>
    <property type="match status" value="1"/>
</dbReference>
<dbReference type="AlphaFoldDB" id="A0A0G1ML37"/>
<dbReference type="Gene3D" id="3.30.60.20">
    <property type="match status" value="1"/>
</dbReference>
<accession>A0A0G1ML37</accession>
<dbReference type="InterPro" id="IPR001267">
    <property type="entry name" value="Thymidine_kinase"/>
</dbReference>
<evidence type="ECO:0000256" key="11">
    <source>
        <dbReference type="RuleBase" id="RU004165"/>
    </source>
</evidence>
<dbReference type="Gene3D" id="3.40.50.300">
    <property type="entry name" value="P-loop containing nucleotide triphosphate hydrolases"/>
    <property type="match status" value="1"/>
</dbReference>
<dbReference type="InterPro" id="IPR020633">
    <property type="entry name" value="Thymidine_kinase_CS"/>
</dbReference>
<keyword evidence="6 10" id="KW-0418">Kinase</keyword>
<feature type="active site" description="Proton acceptor" evidence="8">
    <location>
        <position position="91"/>
    </location>
</feature>
<evidence type="ECO:0000256" key="3">
    <source>
        <dbReference type="ARBA" id="ARBA00022634"/>
    </source>
</evidence>
<dbReference type="GO" id="GO:0004797">
    <property type="term" value="F:thymidine kinase activity"/>
    <property type="evidence" value="ECO:0007669"/>
    <property type="project" value="UniProtKB-EC"/>
</dbReference>
<dbReference type="EMBL" id="LCJR01000018">
    <property type="protein sequence ID" value="KKT81522.1"/>
    <property type="molecule type" value="Genomic_DNA"/>
</dbReference>
<evidence type="ECO:0000256" key="4">
    <source>
        <dbReference type="ARBA" id="ARBA00022679"/>
    </source>
</evidence>
<evidence type="ECO:0000256" key="1">
    <source>
        <dbReference type="ARBA" id="ARBA00007587"/>
    </source>
</evidence>
<gene>
    <name evidence="12" type="ORF">UW79_C0018G0011</name>
</gene>
<evidence type="ECO:0000256" key="9">
    <source>
        <dbReference type="PIRSR" id="PIRSR035805-2"/>
    </source>
</evidence>
<dbReference type="Pfam" id="PF00265">
    <property type="entry name" value="TK"/>
    <property type="match status" value="1"/>
</dbReference>
<evidence type="ECO:0000256" key="7">
    <source>
        <dbReference type="ARBA" id="ARBA00022840"/>
    </source>
</evidence>
<protein>
    <recommendedName>
        <fullName evidence="2 10">Thymidine kinase</fullName>
        <ecNumber evidence="2 10">2.7.1.21</ecNumber>
    </recommendedName>
</protein>
<evidence type="ECO:0000313" key="12">
    <source>
        <dbReference type="EMBL" id="KKT81522.1"/>
    </source>
</evidence>
<evidence type="ECO:0000256" key="5">
    <source>
        <dbReference type="ARBA" id="ARBA00022741"/>
    </source>
</evidence>
<feature type="binding site" evidence="9">
    <location>
        <position position="184"/>
    </location>
    <ligand>
        <name>substrate</name>
    </ligand>
</feature>
<evidence type="ECO:0000256" key="8">
    <source>
        <dbReference type="PIRSR" id="PIRSR035805-1"/>
    </source>
</evidence>
<organism evidence="12 13">
    <name type="scientific">Candidatus Yanofskybacteria bacterium GW2011_GWA2_44_9</name>
    <dbReference type="NCBI Taxonomy" id="1619025"/>
    <lineage>
        <taxon>Bacteria</taxon>
        <taxon>Candidatus Yanofskyibacteriota</taxon>
    </lineage>
</organism>
<keyword evidence="3 10" id="KW-0237">DNA synthesis</keyword>
<dbReference type="PANTHER" id="PTHR11441:SF0">
    <property type="entry name" value="THYMIDINE KINASE, CYTOSOLIC"/>
    <property type="match status" value="1"/>
</dbReference>
<keyword evidence="7 10" id="KW-0067">ATP-binding</keyword>
<sequence length="196" mass="22344">MARLEIITGPMFSGKSEEVIKRLKKPGYKNKKILVVKPSEDTRTARETFEMITKDKYLASYKNLKTKTIDNYEGLKEAVKASSPEILVIDEAQFLGLWLIDAVKEILESNSENEDFVIIVTGLYKDFLRNPFGPIPELILQTEPDEITILSAVCDKCEKRPAQSTYKIGGSRNLQKEQGDKDIYQARCRICHKLPE</sequence>
<dbReference type="EC" id="2.7.1.21" evidence="2 10"/>
<comment type="catalytic activity">
    <reaction evidence="10">
        <text>thymidine + ATP = dTMP + ADP + H(+)</text>
        <dbReference type="Rhea" id="RHEA:19129"/>
        <dbReference type="ChEBI" id="CHEBI:15378"/>
        <dbReference type="ChEBI" id="CHEBI:17748"/>
        <dbReference type="ChEBI" id="CHEBI:30616"/>
        <dbReference type="ChEBI" id="CHEBI:63528"/>
        <dbReference type="ChEBI" id="CHEBI:456216"/>
        <dbReference type="EC" id="2.7.1.21"/>
    </reaction>
</comment>
<dbReference type="InterPro" id="IPR027417">
    <property type="entry name" value="P-loop_NTPase"/>
</dbReference>
<dbReference type="PATRIC" id="fig|1619025.3.peg.691"/>
<dbReference type="Proteomes" id="UP000034032">
    <property type="component" value="Unassembled WGS sequence"/>
</dbReference>
<keyword evidence="5 10" id="KW-0547">Nucleotide-binding</keyword>
<dbReference type="PIRSF" id="PIRSF035805">
    <property type="entry name" value="TK_cell"/>
    <property type="match status" value="1"/>
</dbReference>
<comment type="similarity">
    <text evidence="1 11">Belongs to the thymidine kinase family.</text>
</comment>
<dbReference type="PANTHER" id="PTHR11441">
    <property type="entry name" value="THYMIDINE KINASE"/>
    <property type="match status" value="1"/>
</dbReference>
<dbReference type="SUPFAM" id="SSF52540">
    <property type="entry name" value="P-loop containing nucleoside triphosphate hydrolases"/>
    <property type="match status" value="1"/>
</dbReference>
<dbReference type="GO" id="GO:0005524">
    <property type="term" value="F:ATP binding"/>
    <property type="evidence" value="ECO:0007669"/>
    <property type="project" value="UniProtKB-KW"/>
</dbReference>
<keyword evidence="4 10" id="KW-0808">Transferase</keyword>
<evidence type="ECO:0000256" key="6">
    <source>
        <dbReference type="ARBA" id="ARBA00022777"/>
    </source>
</evidence>
<evidence type="ECO:0000256" key="2">
    <source>
        <dbReference type="ARBA" id="ARBA00012118"/>
    </source>
</evidence>
<dbReference type="GO" id="GO:0046104">
    <property type="term" value="P:thymidine metabolic process"/>
    <property type="evidence" value="ECO:0007669"/>
    <property type="project" value="TreeGrafter"/>
</dbReference>
<proteinExistence type="inferred from homology"/>
<dbReference type="GO" id="GO:0071897">
    <property type="term" value="P:DNA biosynthetic process"/>
    <property type="evidence" value="ECO:0007669"/>
    <property type="project" value="UniProtKB-KW"/>
</dbReference>
<name>A0A0G1ML37_9BACT</name>
<evidence type="ECO:0000256" key="10">
    <source>
        <dbReference type="RuleBase" id="RU000544"/>
    </source>
</evidence>
<evidence type="ECO:0000313" key="13">
    <source>
        <dbReference type="Proteomes" id="UP000034032"/>
    </source>
</evidence>
<reference evidence="12 13" key="1">
    <citation type="journal article" date="2015" name="Nature">
        <title>rRNA introns, odd ribosomes, and small enigmatic genomes across a large radiation of phyla.</title>
        <authorList>
            <person name="Brown C.T."/>
            <person name="Hug L.A."/>
            <person name="Thomas B.C."/>
            <person name="Sharon I."/>
            <person name="Castelle C.J."/>
            <person name="Singh A."/>
            <person name="Wilkins M.J."/>
            <person name="Williams K.H."/>
            <person name="Banfield J.F."/>
        </authorList>
    </citation>
    <scope>NUCLEOTIDE SEQUENCE [LARGE SCALE GENOMIC DNA]</scope>
</reference>